<name>A0A1X0FX31_MYCNT</name>
<evidence type="ECO:0000313" key="2">
    <source>
        <dbReference type="EMBL" id="ORB06361.1"/>
    </source>
</evidence>
<dbReference type="Proteomes" id="UP000192760">
    <property type="component" value="Unassembled WGS sequence"/>
</dbReference>
<dbReference type="STRING" id="560555.BST30_10330"/>
<organism evidence="2 3">
    <name type="scientific">Mycobacterium mantenii</name>
    <dbReference type="NCBI Taxonomy" id="560555"/>
    <lineage>
        <taxon>Bacteria</taxon>
        <taxon>Bacillati</taxon>
        <taxon>Actinomycetota</taxon>
        <taxon>Actinomycetes</taxon>
        <taxon>Mycobacteriales</taxon>
        <taxon>Mycobacteriaceae</taxon>
        <taxon>Mycobacterium</taxon>
        <taxon>Mycobacterium avium complex (MAC)</taxon>
    </lineage>
</organism>
<dbReference type="RefSeq" id="WP_083094786.1">
    <property type="nucleotide sequence ID" value="NZ_AP022590.1"/>
</dbReference>
<dbReference type="AlphaFoldDB" id="A0A1X0FX31"/>
<protein>
    <submittedName>
        <fullName evidence="2">Uncharacterized protein</fullName>
    </submittedName>
</protein>
<gene>
    <name evidence="2" type="ORF">BST30_10330</name>
    <name evidence="1" type="ORF">MMAN_06460</name>
</gene>
<reference evidence="2 3" key="1">
    <citation type="submission" date="2017-02" db="EMBL/GenBank/DDBJ databases">
        <title>The new phylogeny of genus Mycobacterium.</title>
        <authorList>
            <person name="Tortoli E."/>
            <person name="Trovato A."/>
            <person name="Cirillo D.M."/>
        </authorList>
    </citation>
    <scope>NUCLEOTIDE SEQUENCE [LARGE SCALE GENOMIC DNA]</scope>
    <source>
        <strain evidence="2 3">DSM 45255</strain>
    </source>
</reference>
<accession>A0A1X0FX31</accession>
<reference evidence="1" key="3">
    <citation type="submission" date="2020-02" db="EMBL/GenBank/DDBJ databases">
        <authorList>
            <person name="Matsumoto Y."/>
            <person name="Motooka D."/>
            <person name="Nakamura S."/>
        </authorList>
    </citation>
    <scope>NUCLEOTIDE SEQUENCE</scope>
    <source>
        <strain evidence="1">JCM 18113</strain>
    </source>
</reference>
<proteinExistence type="predicted"/>
<dbReference type="EMBL" id="AP022590">
    <property type="protein sequence ID" value="BBY36512.1"/>
    <property type="molecule type" value="Genomic_DNA"/>
</dbReference>
<evidence type="ECO:0000313" key="4">
    <source>
        <dbReference type="Proteomes" id="UP000465812"/>
    </source>
</evidence>
<evidence type="ECO:0000313" key="1">
    <source>
        <dbReference type="EMBL" id="BBY36512.1"/>
    </source>
</evidence>
<sequence length="94" mass="10536">MPSADRYPELANIEFLDDLPPDARTLGTRNPLLAAFADRLRDHPQKWARWPVDDKKKIYGIASSANRGRGCFGPQGAFEAATRSGRLYVRYVGD</sequence>
<evidence type="ECO:0000313" key="3">
    <source>
        <dbReference type="Proteomes" id="UP000192760"/>
    </source>
</evidence>
<dbReference type="Proteomes" id="UP000465812">
    <property type="component" value="Chromosome"/>
</dbReference>
<dbReference type="EMBL" id="MVHW01000009">
    <property type="protein sequence ID" value="ORB06361.1"/>
    <property type="molecule type" value="Genomic_DNA"/>
</dbReference>
<keyword evidence="4" id="KW-1185">Reference proteome</keyword>
<reference evidence="1 4" key="2">
    <citation type="journal article" date="2019" name="Emerg. Microbes Infect.">
        <title>Comprehensive subspecies identification of 175 nontuberculous mycobacteria species based on 7547 genomic profiles.</title>
        <authorList>
            <person name="Matsumoto Y."/>
            <person name="Kinjo T."/>
            <person name="Motooka D."/>
            <person name="Nabeya D."/>
            <person name="Jung N."/>
            <person name="Uechi K."/>
            <person name="Horii T."/>
            <person name="Iida T."/>
            <person name="Fujita J."/>
            <person name="Nakamura S."/>
        </authorList>
    </citation>
    <scope>NUCLEOTIDE SEQUENCE [LARGE SCALE GENOMIC DNA]</scope>
    <source>
        <strain evidence="1 4">JCM 18113</strain>
    </source>
</reference>